<evidence type="ECO:0000256" key="3">
    <source>
        <dbReference type="ARBA" id="ARBA00004763"/>
    </source>
</evidence>
<evidence type="ECO:0000259" key="10">
    <source>
        <dbReference type="PROSITE" id="PS50972"/>
    </source>
</evidence>
<comment type="function">
    <text evidence="9">Catalyzes the condensation of para-aminobenzoate (pABA) with 6-hydroxymethyl-7,8-dihydropterin diphosphate (DHPt-PP) to form 7,8-dihydropteroate (H2Pte), the immediate precursor of folate derivatives.</text>
</comment>
<dbReference type="KEGG" id="vgo:GJW-30_1_03835"/>
<feature type="domain" description="Pterin-binding" evidence="10">
    <location>
        <begin position="16"/>
        <end position="264"/>
    </location>
</feature>
<dbReference type="InterPro" id="IPR000489">
    <property type="entry name" value="Pterin-binding_dom"/>
</dbReference>
<accession>A0A0S3PZF9</accession>
<dbReference type="GO" id="GO:0046654">
    <property type="term" value="P:tetrahydrofolate biosynthetic process"/>
    <property type="evidence" value="ECO:0007669"/>
    <property type="project" value="UniProtKB-UniPathway"/>
</dbReference>
<keyword evidence="7 9" id="KW-0460">Magnesium</keyword>
<dbReference type="PROSITE" id="PS00792">
    <property type="entry name" value="DHPS_1"/>
    <property type="match status" value="1"/>
</dbReference>
<gene>
    <name evidence="11" type="primary">folP</name>
    <name evidence="11" type="ORF">GJW-30_1_03835</name>
</gene>
<evidence type="ECO:0000256" key="1">
    <source>
        <dbReference type="ARBA" id="ARBA00000012"/>
    </source>
</evidence>
<organism evidence="11 12">
    <name type="scientific">Variibacter gotjawalensis</name>
    <dbReference type="NCBI Taxonomy" id="1333996"/>
    <lineage>
        <taxon>Bacteria</taxon>
        <taxon>Pseudomonadati</taxon>
        <taxon>Pseudomonadota</taxon>
        <taxon>Alphaproteobacteria</taxon>
        <taxon>Hyphomicrobiales</taxon>
        <taxon>Nitrobacteraceae</taxon>
        <taxon>Variibacter</taxon>
    </lineage>
</organism>
<reference evidence="11 12" key="1">
    <citation type="submission" date="2015-08" db="EMBL/GenBank/DDBJ databases">
        <title>Investigation of the bacterial diversity of lava forest soil.</title>
        <authorList>
            <person name="Lee J.S."/>
        </authorList>
    </citation>
    <scope>NUCLEOTIDE SEQUENCE [LARGE SCALE GENOMIC DNA]</scope>
    <source>
        <strain evidence="11 12">GJW-30</strain>
    </source>
</reference>
<evidence type="ECO:0000256" key="5">
    <source>
        <dbReference type="ARBA" id="ARBA00022679"/>
    </source>
</evidence>
<proteinExistence type="inferred from homology"/>
<dbReference type="GO" id="GO:0005829">
    <property type="term" value="C:cytosol"/>
    <property type="evidence" value="ECO:0007669"/>
    <property type="project" value="TreeGrafter"/>
</dbReference>
<dbReference type="PROSITE" id="PS00793">
    <property type="entry name" value="DHPS_2"/>
    <property type="match status" value="1"/>
</dbReference>
<comment type="catalytic activity">
    <reaction evidence="1">
        <text>(7,8-dihydropterin-6-yl)methyl diphosphate + 4-aminobenzoate = 7,8-dihydropteroate + diphosphate</text>
        <dbReference type="Rhea" id="RHEA:19949"/>
        <dbReference type="ChEBI" id="CHEBI:17836"/>
        <dbReference type="ChEBI" id="CHEBI:17839"/>
        <dbReference type="ChEBI" id="CHEBI:33019"/>
        <dbReference type="ChEBI" id="CHEBI:72950"/>
        <dbReference type="EC" id="2.5.1.15"/>
    </reaction>
</comment>
<evidence type="ECO:0000256" key="6">
    <source>
        <dbReference type="ARBA" id="ARBA00022723"/>
    </source>
</evidence>
<evidence type="ECO:0000313" key="12">
    <source>
        <dbReference type="Proteomes" id="UP000236884"/>
    </source>
</evidence>
<dbReference type="Proteomes" id="UP000236884">
    <property type="component" value="Chromosome"/>
</dbReference>
<dbReference type="Gene3D" id="3.20.20.20">
    <property type="entry name" value="Dihydropteroate synthase-like"/>
    <property type="match status" value="1"/>
</dbReference>
<name>A0A0S3PZF9_9BRAD</name>
<dbReference type="PROSITE" id="PS50972">
    <property type="entry name" value="PTERIN_BINDING"/>
    <property type="match status" value="1"/>
</dbReference>
<dbReference type="AlphaFoldDB" id="A0A0S3PZF9"/>
<comment type="pathway">
    <text evidence="3 9">Cofactor biosynthesis; tetrahydrofolate biosynthesis; 7,8-dihydrofolate from 2-amino-4-hydroxy-6-hydroxymethyl-7,8-dihydropteridine diphosphate and 4-aminobenzoate: step 1/2.</text>
</comment>
<comment type="similarity">
    <text evidence="9">Belongs to the DHPS family.</text>
</comment>
<dbReference type="CDD" id="cd00739">
    <property type="entry name" value="DHPS"/>
    <property type="match status" value="1"/>
</dbReference>
<dbReference type="PANTHER" id="PTHR20941:SF1">
    <property type="entry name" value="FOLIC ACID SYNTHESIS PROTEIN FOL1"/>
    <property type="match status" value="1"/>
</dbReference>
<keyword evidence="6 9" id="KW-0479">Metal-binding</keyword>
<dbReference type="NCBIfam" id="TIGR01496">
    <property type="entry name" value="DHPS"/>
    <property type="match status" value="1"/>
</dbReference>
<dbReference type="GO" id="GO:0004156">
    <property type="term" value="F:dihydropteroate synthase activity"/>
    <property type="evidence" value="ECO:0007669"/>
    <property type="project" value="UniProtKB-EC"/>
</dbReference>
<keyword evidence="5 9" id="KW-0808">Transferase</keyword>
<evidence type="ECO:0000256" key="2">
    <source>
        <dbReference type="ARBA" id="ARBA00001946"/>
    </source>
</evidence>
<dbReference type="InterPro" id="IPR011005">
    <property type="entry name" value="Dihydropteroate_synth-like_sf"/>
</dbReference>
<dbReference type="EMBL" id="AP014946">
    <property type="protein sequence ID" value="BAT61278.1"/>
    <property type="molecule type" value="Genomic_DNA"/>
</dbReference>
<comment type="cofactor">
    <cofactor evidence="2 9">
        <name>Mg(2+)</name>
        <dbReference type="ChEBI" id="CHEBI:18420"/>
    </cofactor>
</comment>
<evidence type="ECO:0000256" key="7">
    <source>
        <dbReference type="ARBA" id="ARBA00022842"/>
    </source>
</evidence>
<dbReference type="GO" id="GO:0046656">
    <property type="term" value="P:folic acid biosynthetic process"/>
    <property type="evidence" value="ECO:0007669"/>
    <property type="project" value="UniProtKB-KW"/>
</dbReference>
<dbReference type="Pfam" id="PF00809">
    <property type="entry name" value="Pterin_bind"/>
    <property type="match status" value="1"/>
</dbReference>
<evidence type="ECO:0000256" key="4">
    <source>
        <dbReference type="ARBA" id="ARBA00012458"/>
    </source>
</evidence>
<dbReference type="InterPro" id="IPR045031">
    <property type="entry name" value="DHP_synth-like"/>
</dbReference>
<keyword evidence="8 9" id="KW-0289">Folate biosynthesis</keyword>
<keyword evidence="12" id="KW-1185">Reference proteome</keyword>
<sequence>MDAHWLDRHFGGRPRPLVMGVVNVTPDSFSDGGQFLDPEIAIAHAEKLVADGADILDIGGESTRPYGGMQPVDADEEWRRIAPVVAGALPFGATISVDTMKASVAAKAVAAGASIINDVWGLQRDPGMARVAADHDVGVVAMHNRDAADPAIDIMADIRDFFARTLAIADKARIPRHRIILDPGIGFGKTPEQSLTVIARTAELTGLGAPLLVGLSRKRFIASVDPSEPHQRLGGSLAANLYAAKAGAAVVRVHDVRETRQALKIAAAIETKRK</sequence>
<dbReference type="GO" id="GO:0046872">
    <property type="term" value="F:metal ion binding"/>
    <property type="evidence" value="ECO:0007669"/>
    <property type="project" value="UniProtKB-KW"/>
</dbReference>
<evidence type="ECO:0000256" key="9">
    <source>
        <dbReference type="RuleBase" id="RU361205"/>
    </source>
</evidence>
<dbReference type="InterPro" id="IPR006390">
    <property type="entry name" value="DHP_synth_dom"/>
</dbReference>
<dbReference type="UniPathway" id="UPA00077">
    <property type="reaction ID" value="UER00156"/>
</dbReference>
<evidence type="ECO:0000313" key="11">
    <source>
        <dbReference type="EMBL" id="BAT61278.1"/>
    </source>
</evidence>
<evidence type="ECO:0000256" key="8">
    <source>
        <dbReference type="ARBA" id="ARBA00022909"/>
    </source>
</evidence>
<protein>
    <recommendedName>
        <fullName evidence="4 9">Dihydropteroate synthase</fullName>
        <shortName evidence="9">DHPS</shortName>
        <ecNumber evidence="4 9">2.5.1.15</ecNumber>
    </recommendedName>
    <alternativeName>
        <fullName evidence="9">Dihydropteroate pyrophosphorylase</fullName>
    </alternativeName>
</protein>
<dbReference type="SUPFAM" id="SSF51717">
    <property type="entry name" value="Dihydropteroate synthetase-like"/>
    <property type="match status" value="1"/>
</dbReference>
<dbReference type="EC" id="2.5.1.15" evidence="4 9"/>
<dbReference type="PANTHER" id="PTHR20941">
    <property type="entry name" value="FOLATE SYNTHESIS PROTEINS"/>
    <property type="match status" value="1"/>
</dbReference>